<organism evidence="7 8">
    <name type="scientific">Cytophaga hutchinsonii (strain ATCC 33406 / DSM 1761 / CIP 103989 / NBRC 15051 / NCIMB 9469 / D465)</name>
    <dbReference type="NCBI Taxonomy" id="269798"/>
    <lineage>
        <taxon>Bacteria</taxon>
        <taxon>Pseudomonadati</taxon>
        <taxon>Bacteroidota</taxon>
        <taxon>Cytophagia</taxon>
        <taxon>Cytophagales</taxon>
        <taxon>Cytophagaceae</taxon>
        <taxon>Cytophaga</taxon>
    </lineage>
</organism>
<dbReference type="EMBL" id="CP000383">
    <property type="protein sequence ID" value="ABG60761.1"/>
    <property type="molecule type" value="Genomic_DNA"/>
</dbReference>
<gene>
    <name evidence="7" type="primary">lemA</name>
    <name evidence="7" type="ordered locus">CHU_3528</name>
</gene>
<evidence type="ECO:0000313" key="7">
    <source>
        <dbReference type="EMBL" id="ABG60761.1"/>
    </source>
</evidence>
<dbReference type="SUPFAM" id="SSF140478">
    <property type="entry name" value="LemA-like"/>
    <property type="match status" value="1"/>
</dbReference>
<sequence length="187" mass="21222">MLGLILLLVPIALIIFWFIGIYNSLIGLRNRREQAFSDIDVQLRQRSDLIPQLVETVKGYAGHESKTLTDVIAARNSVLSAQSIDEKIKSDSQLTSALQGLRLTVEAYPDLKANQNFLHLQQEISDIENKLAAARRFFNAATKEYNTSVESFPNNIIAGRYNFKKESMYDLGTEKRKTMEEPPVIKF</sequence>
<accession>A0A6N4SWS6</accession>
<reference evidence="7 8" key="1">
    <citation type="journal article" date="2007" name="Appl. Environ. Microbiol.">
        <title>Genome sequence of the cellulolytic gliding bacterium Cytophaga hutchinsonii.</title>
        <authorList>
            <person name="Xie G."/>
            <person name="Bruce D.C."/>
            <person name="Challacombe J.F."/>
            <person name="Chertkov O."/>
            <person name="Detter J.C."/>
            <person name="Gilna P."/>
            <person name="Han C.S."/>
            <person name="Lucas S."/>
            <person name="Misra M."/>
            <person name="Myers G.L."/>
            <person name="Richardson P."/>
            <person name="Tapia R."/>
            <person name="Thayer N."/>
            <person name="Thompson L.S."/>
            <person name="Brettin T.S."/>
            <person name="Henrissat B."/>
            <person name="Wilson D.B."/>
            <person name="McBride M.J."/>
        </authorList>
    </citation>
    <scope>NUCLEOTIDE SEQUENCE [LARGE SCALE GENOMIC DNA]</scope>
    <source>
        <strain evidence="8">ATCC 33406 / DSM 1761 / CIP 103989 / NBRC 15051 / NCIMB 9469 / D465</strain>
    </source>
</reference>
<dbReference type="RefSeq" id="WP_011586868.1">
    <property type="nucleotide sequence ID" value="NC_008255.1"/>
</dbReference>
<comment type="subcellular location">
    <subcellularLocation>
        <location evidence="1">Membrane</location>
        <topology evidence="1">Single-pass membrane protein</topology>
    </subcellularLocation>
</comment>
<feature type="transmembrane region" description="Helical" evidence="6">
    <location>
        <begin position="6"/>
        <end position="25"/>
    </location>
</feature>
<evidence type="ECO:0000256" key="5">
    <source>
        <dbReference type="ARBA" id="ARBA00023136"/>
    </source>
</evidence>
<protein>
    <submittedName>
        <fullName evidence="7">LemA-like protein</fullName>
    </submittedName>
</protein>
<evidence type="ECO:0000313" key="8">
    <source>
        <dbReference type="Proteomes" id="UP000001822"/>
    </source>
</evidence>
<evidence type="ECO:0000256" key="1">
    <source>
        <dbReference type="ARBA" id="ARBA00004167"/>
    </source>
</evidence>
<dbReference type="PANTHER" id="PTHR34478:SF1">
    <property type="entry name" value="PROTEIN LEMA"/>
    <property type="match status" value="1"/>
</dbReference>
<dbReference type="InterPro" id="IPR007156">
    <property type="entry name" value="MamQ_LemA"/>
</dbReference>
<dbReference type="OrthoDB" id="9804152at2"/>
<keyword evidence="3 6" id="KW-0812">Transmembrane</keyword>
<evidence type="ECO:0000256" key="6">
    <source>
        <dbReference type="SAM" id="Phobius"/>
    </source>
</evidence>
<evidence type="ECO:0000256" key="3">
    <source>
        <dbReference type="ARBA" id="ARBA00022692"/>
    </source>
</evidence>
<dbReference type="PANTHER" id="PTHR34478">
    <property type="entry name" value="PROTEIN LEMA"/>
    <property type="match status" value="1"/>
</dbReference>
<dbReference type="Gene3D" id="1.20.1440.20">
    <property type="entry name" value="LemA-like domain"/>
    <property type="match status" value="1"/>
</dbReference>
<name>A0A6N4SWS6_CYTH3</name>
<keyword evidence="5 6" id="KW-0472">Membrane</keyword>
<comment type="similarity">
    <text evidence="2">Belongs to the LemA family.</text>
</comment>
<evidence type="ECO:0000256" key="2">
    <source>
        <dbReference type="ARBA" id="ARBA00008854"/>
    </source>
</evidence>
<keyword evidence="8" id="KW-1185">Reference proteome</keyword>
<dbReference type="InterPro" id="IPR023353">
    <property type="entry name" value="LemA-like_dom_sf"/>
</dbReference>
<dbReference type="GO" id="GO:0016020">
    <property type="term" value="C:membrane"/>
    <property type="evidence" value="ECO:0007669"/>
    <property type="project" value="UniProtKB-SubCell"/>
</dbReference>
<dbReference type="Proteomes" id="UP000001822">
    <property type="component" value="Chromosome"/>
</dbReference>
<proteinExistence type="inferred from homology"/>
<dbReference type="KEGG" id="chu:CHU_3528"/>
<keyword evidence="4 6" id="KW-1133">Transmembrane helix</keyword>
<dbReference type="Pfam" id="PF04011">
    <property type="entry name" value="LemA"/>
    <property type="match status" value="1"/>
</dbReference>
<evidence type="ECO:0000256" key="4">
    <source>
        <dbReference type="ARBA" id="ARBA00022989"/>
    </source>
</evidence>
<dbReference type="AlphaFoldDB" id="A0A6N4SWS6"/>